<evidence type="ECO:0000256" key="2">
    <source>
        <dbReference type="ARBA" id="ARBA00023015"/>
    </source>
</evidence>
<dbReference type="EMBL" id="JABEZZ010000002">
    <property type="protein sequence ID" value="MBA0581559.1"/>
    <property type="molecule type" value="Genomic_DNA"/>
</dbReference>
<dbReference type="Pfam" id="PF00170">
    <property type="entry name" value="bZIP_1"/>
    <property type="match status" value="1"/>
</dbReference>
<dbReference type="GO" id="GO:0045893">
    <property type="term" value="P:positive regulation of DNA-templated transcription"/>
    <property type="evidence" value="ECO:0007669"/>
    <property type="project" value="TreeGrafter"/>
</dbReference>
<dbReference type="Proteomes" id="UP000593578">
    <property type="component" value="Unassembled WGS sequence"/>
</dbReference>
<name>A0A0D2QCI6_GOSRA</name>
<keyword evidence="5" id="KW-0175">Coiled coil</keyword>
<dbReference type="GO" id="GO:0003700">
    <property type="term" value="F:DNA-binding transcription factor activity"/>
    <property type="evidence" value="ECO:0007669"/>
    <property type="project" value="InterPro"/>
</dbReference>
<dbReference type="PROSITE" id="PS50217">
    <property type="entry name" value="BZIP"/>
    <property type="match status" value="1"/>
</dbReference>
<dbReference type="STRING" id="29730.A0A0D2QCI6"/>
<dbReference type="InterPro" id="IPR052483">
    <property type="entry name" value="bZIP_transcription_regulators"/>
</dbReference>
<dbReference type="PANTHER" id="PTHR46391:SF11">
    <property type="entry name" value="BASIC LEUCINE ZIPPER 19-LIKE ISOFORM X1"/>
    <property type="match status" value="1"/>
</dbReference>
<dbReference type="InterPro" id="IPR046347">
    <property type="entry name" value="bZIP_sf"/>
</dbReference>
<protein>
    <recommendedName>
        <fullName evidence="7">BZIP domain-containing protein</fullName>
    </recommendedName>
</protein>
<proteinExistence type="predicted"/>
<keyword evidence="4" id="KW-0539">Nucleus</keyword>
<dbReference type="CDD" id="cd14703">
    <property type="entry name" value="bZIP_plant_RF2"/>
    <property type="match status" value="1"/>
</dbReference>
<evidence type="ECO:0000256" key="3">
    <source>
        <dbReference type="ARBA" id="ARBA00023163"/>
    </source>
</evidence>
<evidence type="ECO:0000256" key="1">
    <source>
        <dbReference type="ARBA" id="ARBA00004123"/>
    </source>
</evidence>
<feature type="compositionally biased region" description="Polar residues" evidence="6">
    <location>
        <begin position="1"/>
        <end position="21"/>
    </location>
</feature>
<evidence type="ECO:0000313" key="9">
    <source>
        <dbReference type="EMBL" id="MBA0581559.1"/>
    </source>
</evidence>
<accession>A0A0D2QCI6</accession>
<evidence type="ECO:0000259" key="7">
    <source>
        <dbReference type="PROSITE" id="PS50217"/>
    </source>
</evidence>
<evidence type="ECO:0000256" key="5">
    <source>
        <dbReference type="SAM" id="Coils"/>
    </source>
</evidence>
<comment type="subcellular location">
    <subcellularLocation>
        <location evidence="1">Nucleus</location>
    </subcellularLocation>
</comment>
<gene>
    <name evidence="8" type="ORF">B456_002G265300</name>
    <name evidence="9" type="ORF">Gorai_023735</name>
</gene>
<dbReference type="GO" id="GO:0005634">
    <property type="term" value="C:nucleus"/>
    <property type="evidence" value="ECO:0007669"/>
    <property type="project" value="UniProtKB-SubCell"/>
</dbReference>
<dbReference type="eggNOG" id="ENOG502T1HX">
    <property type="taxonomic scope" value="Eukaryota"/>
</dbReference>
<dbReference type="GO" id="GO:0003677">
    <property type="term" value="F:DNA binding"/>
    <property type="evidence" value="ECO:0007669"/>
    <property type="project" value="TreeGrafter"/>
</dbReference>
<reference evidence="8 10" key="1">
    <citation type="journal article" date="2012" name="Nature">
        <title>Repeated polyploidization of Gossypium genomes and the evolution of spinnable cotton fibres.</title>
        <authorList>
            <person name="Paterson A.H."/>
            <person name="Wendel J.F."/>
            <person name="Gundlach H."/>
            <person name="Guo H."/>
            <person name="Jenkins J."/>
            <person name="Jin D."/>
            <person name="Llewellyn D."/>
            <person name="Showmaker K.C."/>
            <person name="Shu S."/>
            <person name="Udall J."/>
            <person name="Yoo M.J."/>
            <person name="Byers R."/>
            <person name="Chen W."/>
            <person name="Doron-Faigenboim A."/>
            <person name="Duke M.V."/>
            <person name="Gong L."/>
            <person name="Grimwood J."/>
            <person name="Grover C."/>
            <person name="Grupp K."/>
            <person name="Hu G."/>
            <person name="Lee T.H."/>
            <person name="Li J."/>
            <person name="Lin L."/>
            <person name="Liu T."/>
            <person name="Marler B.S."/>
            <person name="Page J.T."/>
            <person name="Roberts A.W."/>
            <person name="Romanel E."/>
            <person name="Sanders W.S."/>
            <person name="Szadkowski E."/>
            <person name="Tan X."/>
            <person name="Tang H."/>
            <person name="Xu C."/>
            <person name="Wang J."/>
            <person name="Wang Z."/>
            <person name="Zhang D."/>
            <person name="Zhang L."/>
            <person name="Ashrafi H."/>
            <person name="Bedon F."/>
            <person name="Bowers J.E."/>
            <person name="Brubaker C.L."/>
            <person name="Chee P.W."/>
            <person name="Das S."/>
            <person name="Gingle A.R."/>
            <person name="Haigler C.H."/>
            <person name="Harker D."/>
            <person name="Hoffmann L.V."/>
            <person name="Hovav R."/>
            <person name="Jones D.C."/>
            <person name="Lemke C."/>
            <person name="Mansoor S."/>
            <person name="ur Rahman M."/>
            <person name="Rainville L.N."/>
            <person name="Rambani A."/>
            <person name="Reddy U.K."/>
            <person name="Rong J.K."/>
            <person name="Saranga Y."/>
            <person name="Scheffler B.E."/>
            <person name="Scheffler J.A."/>
            <person name="Stelly D.M."/>
            <person name="Triplett B.A."/>
            <person name="Van Deynze A."/>
            <person name="Vaslin M.F."/>
            <person name="Waghmare V.N."/>
            <person name="Walford S.A."/>
            <person name="Wright R.J."/>
            <person name="Zaki E.A."/>
            <person name="Zhang T."/>
            <person name="Dennis E.S."/>
            <person name="Mayer K.F."/>
            <person name="Peterson D.G."/>
            <person name="Rokhsar D.S."/>
            <person name="Wang X."/>
            <person name="Schmutz J."/>
        </authorList>
    </citation>
    <scope>NUCLEOTIDE SEQUENCE [LARGE SCALE GENOMIC DNA]</scope>
</reference>
<dbReference type="SMR" id="A0A0D2QCI6"/>
<dbReference type="AlphaFoldDB" id="A0A0D2QCI6"/>
<sequence length="184" mass="20792">MDPKNETSPNAADNQMLNPNAENEDLTLPLESIQPRRVSLHKRSASDSLAFVKEPNWLAPSSSAQGRLLGGAAGSSSASHMDPKKLKRLIANRASAQKSRLRRVEYVDKLEKKAEFLEATVSLVSPRVTSERKKRMMLLKENAELKQRIEFYDKLLEKQDAEYKALKEERDLLSFTNLLIQEGI</sequence>
<dbReference type="OrthoDB" id="552661at2759"/>
<keyword evidence="3" id="KW-0804">Transcription</keyword>
<evidence type="ECO:0000256" key="4">
    <source>
        <dbReference type="ARBA" id="ARBA00023242"/>
    </source>
</evidence>
<reference evidence="9" key="3">
    <citation type="submission" date="2020-04" db="EMBL/GenBank/DDBJ databases">
        <authorList>
            <person name="Grover C.E."/>
            <person name="Arick M.A. II"/>
            <person name="Thrash A."/>
            <person name="Conover J.L."/>
            <person name="Sanders W.S."/>
            <person name="Peterson D.G."/>
            <person name="Scheffler J.A."/>
            <person name="Scheffler B.E."/>
            <person name="Wendel J.F."/>
        </authorList>
    </citation>
    <scope>NUCLEOTIDE SEQUENCE</scope>
    <source>
        <strain evidence="9">8</strain>
        <tissue evidence="9">Leaf</tissue>
    </source>
</reference>
<organism evidence="8 10">
    <name type="scientific">Gossypium raimondii</name>
    <name type="common">Peruvian cotton</name>
    <name type="synonym">Gossypium klotzschianum subsp. raimondii</name>
    <dbReference type="NCBI Taxonomy" id="29730"/>
    <lineage>
        <taxon>Eukaryota</taxon>
        <taxon>Viridiplantae</taxon>
        <taxon>Streptophyta</taxon>
        <taxon>Embryophyta</taxon>
        <taxon>Tracheophyta</taxon>
        <taxon>Spermatophyta</taxon>
        <taxon>Magnoliopsida</taxon>
        <taxon>eudicotyledons</taxon>
        <taxon>Gunneridae</taxon>
        <taxon>Pentapetalae</taxon>
        <taxon>rosids</taxon>
        <taxon>malvids</taxon>
        <taxon>Malvales</taxon>
        <taxon>Malvaceae</taxon>
        <taxon>Malvoideae</taxon>
        <taxon>Gossypium</taxon>
    </lineage>
</organism>
<dbReference type="SUPFAM" id="SSF57959">
    <property type="entry name" value="Leucine zipper domain"/>
    <property type="match status" value="1"/>
</dbReference>
<evidence type="ECO:0000313" key="11">
    <source>
        <dbReference type="Proteomes" id="UP000593578"/>
    </source>
</evidence>
<feature type="coiled-coil region" evidence="5">
    <location>
        <begin position="142"/>
        <end position="169"/>
    </location>
</feature>
<dbReference type="InterPro" id="IPR044759">
    <property type="entry name" value="bZIP_RF2"/>
</dbReference>
<dbReference type="PROSITE" id="PS00036">
    <property type="entry name" value="BZIP_BASIC"/>
    <property type="match status" value="1"/>
</dbReference>
<dbReference type="OMA" id="STPMNTE"/>
<keyword evidence="2" id="KW-0805">Transcription regulation</keyword>
<dbReference type="SMART" id="SM00338">
    <property type="entry name" value="BRLZ"/>
    <property type="match status" value="1"/>
</dbReference>
<dbReference type="KEGG" id="gra:105786576"/>
<keyword evidence="10" id="KW-1185">Reference proteome</keyword>
<feature type="region of interest" description="Disordered" evidence="6">
    <location>
        <begin position="1"/>
        <end position="30"/>
    </location>
</feature>
<evidence type="ECO:0000313" key="10">
    <source>
        <dbReference type="Proteomes" id="UP000032304"/>
    </source>
</evidence>
<dbReference type="PANTHER" id="PTHR46391">
    <property type="entry name" value="BASIC LEUCINE ZIPPER 34"/>
    <property type="match status" value="1"/>
</dbReference>
<dbReference type="InterPro" id="IPR004827">
    <property type="entry name" value="bZIP"/>
</dbReference>
<dbReference type="Proteomes" id="UP000032304">
    <property type="component" value="Chromosome 2"/>
</dbReference>
<feature type="domain" description="BZIP" evidence="7">
    <location>
        <begin position="82"/>
        <end position="145"/>
    </location>
</feature>
<dbReference type="Gene3D" id="1.20.5.170">
    <property type="match status" value="1"/>
</dbReference>
<dbReference type="EMBL" id="CM001741">
    <property type="protein sequence ID" value="KJB17104.1"/>
    <property type="molecule type" value="Genomic_DNA"/>
</dbReference>
<evidence type="ECO:0000313" key="8">
    <source>
        <dbReference type="EMBL" id="KJB17104.1"/>
    </source>
</evidence>
<dbReference type="Gramene" id="KJB17104">
    <property type="protein sequence ID" value="KJB17104"/>
    <property type="gene ID" value="B456_002G265300"/>
</dbReference>
<reference evidence="9 11" key="2">
    <citation type="journal article" date="2019" name="Genome Biol. Evol.">
        <title>Insights into the evolution of the New World diploid cottons (Gossypium, subgenus Houzingenia) based on genome sequencing.</title>
        <authorList>
            <person name="Grover C.E."/>
            <person name="Arick M.A. 2nd"/>
            <person name="Thrash A."/>
            <person name="Conover J.L."/>
            <person name="Sanders W.S."/>
            <person name="Peterson D.G."/>
            <person name="Frelichowski J.E."/>
            <person name="Scheffler J.A."/>
            <person name="Scheffler B.E."/>
            <person name="Wendel J.F."/>
        </authorList>
    </citation>
    <scope>NUCLEOTIDE SEQUENCE [LARGE SCALE GENOMIC DNA]</scope>
    <source>
        <strain evidence="9">8</strain>
        <tissue evidence="9">Leaf</tissue>
    </source>
</reference>
<evidence type="ECO:0000256" key="6">
    <source>
        <dbReference type="SAM" id="MobiDB-lite"/>
    </source>
</evidence>